<keyword evidence="6 7" id="KW-0472">Membrane</keyword>
<feature type="transmembrane region" description="Helical" evidence="7">
    <location>
        <begin position="357"/>
        <end position="376"/>
    </location>
</feature>
<evidence type="ECO:0000259" key="8">
    <source>
        <dbReference type="Pfam" id="PF02554"/>
    </source>
</evidence>
<feature type="transmembrane region" description="Helical" evidence="7">
    <location>
        <begin position="185"/>
        <end position="206"/>
    </location>
</feature>
<comment type="similarity">
    <text evidence="2">Belongs to the peptide transporter carbon starvation (CstA) (TC 2.A.114) family.</text>
</comment>
<feature type="transmembrane region" description="Helical" evidence="7">
    <location>
        <begin position="388"/>
        <end position="409"/>
    </location>
</feature>
<feature type="transmembrane region" description="Helical" evidence="7">
    <location>
        <begin position="312"/>
        <end position="336"/>
    </location>
</feature>
<sequence>MITFTLCLLALIAGYFLYGRFMERVFGPDNRKTPALTRADGVDYIPLPIWKIFMIQFLNIAGLGPIFGAIMGAKFGTASYLWIVLGSIFAGAVHDYLAGMLSLRHGGESLPEIIGRYLGLTTKQVMRGFTVILMILVGAVFVAGPAGLLAKLTPESLDTAFWIIVVFAYYILATLLPVDKIIGKIYPLFAIALLFMAVGILVMLYVNHPALPEIWDGLQNTHPDAALLPIFPIMFVSIACGAISGFHATQSPLMARCMTSEHYGRPVFYGAMITEGIVALIWAAAATCFFHQNGMEETNASIIVDAITKDWLGIVGGVLAILGVIAAPITSGDTAFRSARLIVADFLGMEQKSIRHRLYICIPMFLASIGLLLYSLRDKDGFDMIWRYFAWANQTLSVFTLWAITVYLVREKKGHCYYVTYFPALFMTAVCGSYICIAPEGFGLSPDSALSIALITAALAALWFNIWYFKTTKKLWK</sequence>
<evidence type="ECO:0000313" key="9">
    <source>
        <dbReference type="EMBL" id="TGY01802.1"/>
    </source>
</evidence>
<feature type="domain" description="CstA N-terminal" evidence="8">
    <location>
        <begin position="5"/>
        <end position="142"/>
    </location>
</feature>
<organism evidence="9 10">
    <name type="scientific">Bacteroides muris</name>
    <name type="common">ex Afrizal et al. 2022</name>
    <dbReference type="NCBI Taxonomy" id="2516960"/>
    <lineage>
        <taxon>Bacteria</taxon>
        <taxon>Pseudomonadati</taxon>
        <taxon>Bacteroidota</taxon>
        <taxon>Bacteroidia</taxon>
        <taxon>Bacteroidales</taxon>
        <taxon>Bacteroidaceae</taxon>
        <taxon>Bacteroides</taxon>
    </lineage>
</organism>
<keyword evidence="5 7" id="KW-1133">Transmembrane helix</keyword>
<proteinExistence type="inferred from homology"/>
<keyword evidence="3" id="KW-1003">Cell membrane</keyword>
<comment type="caution">
    <text evidence="9">The sequence shown here is derived from an EMBL/GenBank/DDBJ whole genome shotgun (WGS) entry which is preliminary data.</text>
</comment>
<evidence type="ECO:0000256" key="1">
    <source>
        <dbReference type="ARBA" id="ARBA00004651"/>
    </source>
</evidence>
<keyword evidence="10" id="KW-1185">Reference proteome</keyword>
<feature type="transmembrane region" description="Helical" evidence="7">
    <location>
        <begin position="267"/>
        <end position="292"/>
    </location>
</feature>
<reference evidence="9 10" key="1">
    <citation type="submission" date="2019-04" db="EMBL/GenBank/DDBJ databases">
        <title>Microbes associate with the intestines of laboratory mice.</title>
        <authorList>
            <person name="Navarre W."/>
            <person name="Wong E."/>
            <person name="Huang K."/>
            <person name="Tropini C."/>
            <person name="Ng K."/>
            <person name="Yu B."/>
        </authorList>
    </citation>
    <scope>NUCLEOTIDE SEQUENCE [LARGE SCALE GENOMIC DNA]</scope>
    <source>
        <strain evidence="9 10">NM69_E16B</strain>
    </source>
</reference>
<gene>
    <name evidence="9" type="ORF">E5355_14575</name>
</gene>
<dbReference type="RefSeq" id="WP_136010920.1">
    <property type="nucleotide sequence ID" value="NZ_SRYZ01000040.1"/>
</dbReference>
<name>A0A4S2AM28_9BACE</name>
<dbReference type="Pfam" id="PF02554">
    <property type="entry name" value="CstA"/>
    <property type="match status" value="3"/>
</dbReference>
<dbReference type="PANTHER" id="PTHR30252:SF4">
    <property type="entry name" value="CARBON STARVATION"/>
    <property type="match status" value="1"/>
</dbReference>
<feature type="domain" description="CstA N-terminal" evidence="8">
    <location>
        <begin position="309"/>
        <end position="430"/>
    </location>
</feature>
<evidence type="ECO:0000313" key="10">
    <source>
        <dbReference type="Proteomes" id="UP000310532"/>
    </source>
</evidence>
<dbReference type="GO" id="GO:0005886">
    <property type="term" value="C:plasma membrane"/>
    <property type="evidence" value="ECO:0007669"/>
    <property type="project" value="UniProtKB-SubCell"/>
</dbReference>
<evidence type="ECO:0000256" key="5">
    <source>
        <dbReference type="ARBA" id="ARBA00022989"/>
    </source>
</evidence>
<feature type="transmembrane region" description="Helical" evidence="7">
    <location>
        <begin position="160"/>
        <end position="178"/>
    </location>
</feature>
<dbReference type="GO" id="GO:0009267">
    <property type="term" value="P:cellular response to starvation"/>
    <property type="evidence" value="ECO:0007669"/>
    <property type="project" value="InterPro"/>
</dbReference>
<comment type="subcellular location">
    <subcellularLocation>
        <location evidence="1">Cell membrane</location>
        <topology evidence="1">Multi-pass membrane protein</topology>
    </subcellularLocation>
</comment>
<evidence type="ECO:0000256" key="4">
    <source>
        <dbReference type="ARBA" id="ARBA00022692"/>
    </source>
</evidence>
<evidence type="ECO:0000256" key="2">
    <source>
        <dbReference type="ARBA" id="ARBA00007755"/>
    </source>
</evidence>
<feature type="transmembrane region" description="Helical" evidence="7">
    <location>
        <begin position="416"/>
        <end position="437"/>
    </location>
</feature>
<dbReference type="PANTHER" id="PTHR30252">
    <property type="entry name" value="INNER MEMBRANE PEPTIDE TRANSPORTER"/>
    <property type="match status" value="1"/>
</dbReference>
<keyword evidence="4 7" id="KW-0812">Transmembrane</keyword>
<feature type="transmembrane region" description="Helical" evidence="7">
    <location>
        <begin position="124"/>
        <end position="148"/>
    </location>
</feature>
<dbReference type="InterPro" id="IPR003706">
    <property type="entry name" value="CstA_N"/>
</dbReference>
<dbReference type="Proteomes" id="UP000310532">
    <property type="component" value="Unassembled WGS sequence"/>
</dbReference>
<evidence type="ECO:0000256" key="6">
    <source>
        <dbReference type="ARBA" id="ARBA00023136"/>
    </source>
</evidence>
<accession>A0A4S2AM28</accession>
<protein>
    <submittedName>
        <fullName evidence="9">Carbon starvation protein A</fullName>
    </submittedName>
</protein>
<evidence type="ECO:0000256" key="3">
    <source>
        <dbReference type="ARBA" id="ARBA00022475"/>
    </source>
</evidence>
<evidence type="ECO:0000256" key="7">
    <source>
        <dbReference type="SAM" id="Phobius"/>
    </source>
</evidence>
<feature type="domain" description="CstA N-terminal" evidence="8">
    <location>
        <begin position="157"/>
        <end position="300"/>
    </location>
</feature>
<feature type="transmembrane region" description="Helical" evidence="7">
    <location>
        <begin position="449"/>
        <end position="469"/>
    </location>
</feature>
<dbReference type="EMBL" id="SRYZ01000040">
    <property type="protein sequence ID" value="TGY01802.1"/>
    <property type="molecule type" value="Genomic_DNA"/>
</dbReference>
<dbReference type="AlphaFoldDB" id="A0A4S2AM28"/>
<feature type="transmembrane region" description="Helical" evidence="7">
    <location>
        <begin position="226"/>
        <end position="246"/>
    </location>
</feature>
<dbReference type="InterPro" id="IPR051605">
    <property type="entry name" value="CstA"/>
</dbReference>